<comment type="caution">
    <text evidence="18">The sequence shown here is derived from an EMBL/GenBank/DDBJ whole genome shotgun (WGS) entry which is preliminary data.</text>
</comment>
<dbReference type="SMART" id="SM00642">
    <property type="entry name" value="Aamy"/>
    <property type="match status" value="1"/>
</dbReference>
<dbReference type="GO" id="GO:0005737">
    <property type="term" value="C:cytoplasm"/>
    <property type="evidence" value="ECO:0007669"/>
    <property type="project" value="UniProtKB-SubCell"/>
</dbReference>
<dbReference type="Proteomes" id="UP000773614">
    <property type="component" value="Unassembled WGS sequence"/>
</dbReference>
<dbReference type="InterPro" id="IPR022567">
    <property type="entry name" value="DUF3459"/>
</dbReference>
<dbReference type="InterPro" id="IPR044901">
    <property type="entry name" value="Trehalose_TreZ_E-set_sf"/>
</dbReference>
<comment type="pathway">
    <text evidence="2 14">Glycan biosynthesis; trehalose biosynthesis.</text>
</comment>
<dbReference type="InterPro" id="IPR012768">
    <property type="entry name" value="Trehalose_TreZ"/>
</dbReference>
<feature type="active site" description="Nucleophile" evidence="15">
    <location>
        <position position="262"/>
    </location>
</feature>
<dbReference type="InterPro" id="IPR017853">
    <property type="entry name" value="GH"/>
</dbReference>
<dbReference type="GO" id="GO:0005992">
    <property type="term" value="P:trehalose biosynthetic process"/>
    <property type="evidence" value="ECO:0007669"/>
    <property type="project" value="UniProtKB-UniRule"/>
</dbReference>
<feature type="active site" description="Proton donor" evidence="15">
    <location>
        <position position="297"/>
    </location>
</feature>
<dbReference type="CDD" id="cd11325">
    <property type="entry name" value="AmyAc_GTHase"/>
    <property type="match status" value="1"/>
</dbReference>
<evidence type="ECO:0000313" key="18">
    <source>
        <dbReference type="EMBL" id="MYZ47947.1"/>
    </source>
</evidence>
<evidence type="ECO:0000256" key="9">
    <source>
        <dbReference type="ARBA" id="ARBA00023295"/>
    </source>
</evidence>
<keyword evidence="19" id="KW-1185">Reference proteome</keyword>
<sequence>MTRFRFETSWGAIPTEGGGARFRIWAPSHSAMTLRAEGRGDLPMRQAEGGWFELETDAVPVGGGYRFVLPDGFAIPDPAARAQIGDVHGPSRLVDPKAHVWRTADWKGRPWGETVFYELHTGTFTGKGTFDGVNEKLDYLAELGVTAVELMPVAQFGGNRGWGYDGVLLYAPHPAYGGPERLKALVDAAHERGLMMFLDVVYNHFGPDGSYLHLVAPDFFHPERQTPWGGAIAYEKPPVRDFFIENALYWLEEFRFDGLRLDAIDQIDQDTEEPLLEELALTVRSRITDREIHLTTEDDRNITRLHVRDEAGRIRLYDGEWNDDFHHAAHVMATHESEGYYADYTREHAAKLAKALATGFVFQGEPSVFRDNEPRGEPSAILPPTAFVNFLQNHDQIGNRAFNERLTMLAPGRMLELLTAILLLSPQIPLLFMGEEWAETRSFGFFTDFHGELGDAVREGRRNEFRKWPQFASEENRARIPDPNAETTFTSSRMDWSLRFDTAHARRLDLVKRLLKLRRDEIAPRLAGIGGNAGAWKMLDGDAFLVRWLLGDGSRLSLYANFEQEVCPVPDVPDGRLIFDWRPGADPALREGKLPPLSVAFYLEQGAKALPNA</sequence>
<comment type="subcellular location">
    <subcellularLocation>
        <location evidence="1 15">Cytoplasm</location>
    </subcellularLocation>
</comment>
<name>A0A964WTE5_9HYPH</name>
<accession>A0A964WTE5</accession>
<dbReference type="Pfam" id="PF11941">
    <property type="entry name" value="DUF3459"/>
    <property type="match status" value="1"/>
</dbReference>
<feature type="site" description="Transition state stabilizer" evidence="16">
    <location>
        <position position="395"/>
    </location>
</feature>
<evidence type="ECO:0000256" key="7">
    <source>
        <dbReference type="ARBA" id="ARBA00022801"/>
    </source>
</evidence>
<keyword evidence="8" id="KW-0119">Carbohydrate metabolism</keyword>
<evidence type="ECO:0000256" key="15">
    <source>
        <dbReference type="PIRSR" id="PIRSR006337-1"/>
    </source>
</evidence>
<dbReference type="InterPro" id="IPR013783">
    <property type="entry name" value="Ig-like_fold"/>
</dbReference>
<dbReference type="Gene3D" id="1.10.10.760">
    <property type="entry name" value="E-set domains of sugar-utilizing enzymes"/>
    <property type="match status" value="1"/>
</dbReference>
<comment type="catalytic activity">
    <reaction evidence="12 14">
        <text>hydrolysis of (1-&gt;4)-alpha-D-glucosidic linkage in 4-alpha-D-[(1-&gt;4)-alpha-D-glucanosyl]n trehalose to yield trehalose and (1-&gt;4)-alpha-D-glucan.</text>
        <dbReference type="EC" id="3.2.1.141"/>
    </reaction>
</comment>
<evidence type="ECO:0000256" key="16">
    <source>
        <dbReference type="PIRSR" id="PIRSR006337-3"/>
    </source>
</evidence>
<dbReference type="RefSeq" id="WP_161140297.1">
    <property type="nucleotide sequence ID" value="NZ_SPKJ01000025.1"/>
</dbReference>
<evidence type="ECO:0000256" key="10">
    <source>
        <dbReference type="ARBA" id="ARBA00032057"/>
    </source>
</evidence>
<evidence type="ECO:0000256" key="13">
    <source>
        <dbReference type="NCBIfam" id="TIGR02402"/>
    </source>
</evidence>
<protein>
    <recommendedName>
        <fullName evidence="5 13">Malto-oligosyltrehalose trehalohydrolase</fullName>
        <shortName evidence="14">MTHase</shortName>
        <ecNumber evidence="4 13">3.2.1.141</ecNumber>
    </recommendedName>
    <alternativeName>
        <fullName evidence="11 14">4-alpha-D-((1-&gt;4)-alpha-D-glucano)trehalose trehalohydrolase</fullName>
    </alternativeName>
    <alternativeName>
        <fullName evidence="10 14">Maltooligosyl trehalose trehalohydrolase</fullName>
    </alternativeName>
</protein>
<dbReference type="PANTHER" id="PTHR43651">
    <property type="entry name" value="1,4-ALPHA-GLUCAN-BRANCHING ENZYME"/>
    <property type="match status" value="1"/>
</dbReference>
<dbReference type="PIRSF" id="PIRSF006337">
    <property type="entry name" value="Trehalose_TreZ"/>
    <property type="match status" value="1"/>
</dbReference>
<evidence type="ECO:0000256" key="11">
    <source>
        <dbReference type="ARBA" id="ARBA00033284"/>
    </source>
</evidence>
<evidence type="ECO:0000256" key="6">
    <source>
        <dbReference type="ARBA" id="ARBA00022490"/>
    </source>
</evidence>
<dbReference type="AlphaFoldDB" id="A0A964WTE5"/>
<evidence type="ECO:0000313" key="19">
    <source>
        <dbReference type="Proteomes" id="UP000773614"/>
    </source>
</evidence>
<dbReference type="Pfam" id="PF00128">
    <property type="entry name" value="Alpha-amylase"/>
    <property type="match status" value="2"/>
</dbReference>
<dbReference type="EC" id="3.2.1.141" evidence="4 13"/>
<gene>
    <name evidence="18" type="primary">treZ</name>
    <name evidence="18" type="ORF">E4O86_09510</name>
</gene>
<evidence type="ECO:0000256" key="8">
    <source>
        <dbReference type="ARBA" id="ARBA00023277"/>
    </source>
</evidence>
<dbReference type="GO" id="GO:0033942">
    <property type="term" value="F:4-alpha-D-(1-&gt;4)-alpha-D-glucanotrehalose trehalohydrolase activity"/>
    <property type="evidence" value="ECO:0007669"/>
    <property type="project" value="UniProtKB-EC"/>
</dbReference>
<evidence type="ECO:0000256" key="14">
    <source>
        <dbReference type="PIRNR" id="PIRNR006337"/>
    </source>
</evidence>
<dbReference type="Gene3D" id="3.20.20.80">
    <property type="entry name" value="Glycosidases"/>
    <property type="match status" value="1"/>
</dbReference>
<proteinExistence type="inferred from homology"/>
<feature type="domain" description="Glycosyl hydrolase family 13 catalytic" evidence="17">
    <location>
        <begin position="67"/>
        <end position="466"/>
    </location>
</feature>
<keyword evidence="6" id="KW-0963">Cytoplasm</keyword>
<dbReference type="Gene3D" id="2.60.40.10">
    <property type="entry name" value="Immunoglobulins"/>
    <property type="match status" value="1"/>
</dbReference>
<evidence type="ECO:0000259" key="17">
    <source>
        <dbReference type="SMART" id="SM00642"/>
    </source>
</evidence>
<keyword evidence="7 14" id="KW-0378">Hydrolase</keyword>
<evidence type="ECO:0000256" key="12">
    <source>
        <dbReference type="ARBA" id="ARBA00034013"/>
    </source>
</evidence>
<reference evidence="18" key="1">
    <citation type="submission" date="2019-03" db="EMBL/GenBank/DDBJ databases">
        <title>Afifella sp. nov., isolated from activated sludge.</title>
        <authorList>
            <person name="Li Q."/>
            <person name="Liu Y."/>
        </authorList>
    </citation>
    <scope>NUCLEOTIDE SEQUENCE</scope>
    <source>
        <strain evidence="18">L72</strain>
    </source>
</reference>
<evidence type="ECO:0000256" key="2">
    <source>
        <dbReference type="ARBA" id="ARBA00005199"/>
    </source>
</evidence>
<dbReference type="NCBIfam" id="TIGR02402">
    <property type="entry name" value="trehalose_TreZ"/>
    <property type="match status" value="1"/>
</dbReference>
<dbReference type="CDD" id="cd02853">
    <property type="entry name" value="E_set_MTHase_like_N"/>
    <property type="match status" value="1"/>
</dbReference>
<dbReference type="OrthoDB" id="9800174at2"/>
<dbReference type="PANTHER" id="PTHR43651:SF11">
    <property type="entry name" value="MALTO-OLIGOSYLTREHALOSE TREHALOHYDROLASE"/>
    <property type="match status" value="1"/>
</dbReference>
<evidence type="ECO:0000256" key="4">
    <source>
        <dbReference type="ARBA" id="ARBA00012268"/>
    </source>
</evidence>
<comment type="similarity">
    <text evidence="3 14">Belongs to the glycosyl hydrolase 13 family.</text>
</comment>
<dbReference type="InterPro" id="IPR006047">
    <property type="entry name" value="GH13_cat_dom"/>
</dbReference>
<keyword evidence="9 14" id="KW-0326">Glycosidase</keyword>
<organism evidence="18 19">
    <name type="scientific">Propylenella binzhouense</name>
    <dbReference type="NCBI Taxonomy" id="2555902"/>
    <lineage>
        <taxon>Bacteria</taxon>
        <taxon>Pseudomonadati</taxon>
        <taxon>Pseudomonadota</taxon>
        <taxon>Alphaproteobacteria</taxon>
        <taxon>Hyphomicrobiales</taxon>
        <taxon>Propylenellaceae</taxon>
        <taxon>Propylenella</taxon>
    </lineage>
</organism>
<dbReference type="InterPro" id="IPR014756">
    <property type="entry name" value="Ig_E-set"/>
</dbReference>
<dbReference type="SUPFAM" id="SSF51445">
    <property type="entry name" value="(Trans)glycosidases"/>
    <property type="match status" value="1"/>
</dbReference>
<evidence type="ECO:0000256" key="1">
    <source>
        <dbReference type="ARBA" id="ARBA00004496"/>
    </source>
</evidence>
<dbReference type="EMBL" id="SPKJ01000025">
    <property type="protein sequence ID" value="MYZ47947.1"/>
    <property type="molecule type" value="Genomic_DNA"/>
</dbReference>
<evidence type="ECO:0000256" key="5">
    <source>
        <dbReference type="ARBA" id="ARBA00015938"/>
    </source>
</evidence>
<evidence type="ECO:0000256" key="3">
    <source>
        <dbReference type="ARBA" id="ARBA00008061"/>
    </source>
</evidence>
<dbReference type="SUPFAM" id="SSF81296">
    <property type="entry name" value="E set domains"/>
    <property type="match status" value="1"/>
</dbReference>